<comment type="caution">
    <text evidence="2">The sequence shown here is derived from an EMBL/GenBank/DDBJ whole genome shotgun (WGS) entry which is preliminary data.</text>
</comment>
<dbReference type="EMBL" id="BCSX01000024">
    <property type="protein sequence ID" value="GAS88625.1"/>
    <property type="molecule type" value="Genomic_DNA"/>
</dbReference>
<dbReference type="InterPro" id="IPR036388">
    <property type="entry name" value="WH-like_DNA-bd_sf"/>
</dbReference>
<dbReference type="Gene3D" id="1.10.10.10">
    <property type="entry name" value="Winged helix-like DNA-binding domain superfamily/Winged helix DNA-binding domain"/>
    <property type="match status" value="1"/>
</dbReference>
<proteinExistence type="predicted"/>
<protein>
    <submittedName>
        <fullName evidence="2">Uncharacterized protein</fullName>
    </submittedName>
</protein>
<keyword evidence="3" id="KW-1185">Reference proteome</keyword>
<evidence type="ECO:0000313" key="2">
    <source>
        <dbReference type="EMBL" id="GAS88625.1"/>
    </source>
</evidence>
<sequence>MSPVGGILAEKIVKSFDAPQGEQPMATDEPARAPASEPWWANDPELQEIIRRSNEQLQREIAACAPLPGPQAEPVAENLSPTASLRQLTRIREELDHLQTRYEKAVLTARNAGLSWAQIGTALGVSKQNLHNRFRDQDRAMQRRPVSG</sequence>
<gene>
    <name evidence="2" type="ORF">RMCB_2721</name>
</gene>
<feature type="region of interest" description="Disordered" evidence="1">
    <location>
        <begin position="15"/>
        <end position="38"/>
    </location>
</feature>
<evidence type="ECO:0000313" key="3">
    <source>
        <dbReference type="Proteomes" id="UP000069620"/>
    </source>
</evidence>
<dbReference type="AlphaFoldDB" id="A0A117I5J5"/>
<reference evidence="3" key="1">
    <citation type="journal article" date="2016" name="Genome Announc.">
        <title>Draft Genome Sequences of Five Rapidly Growing Mycobacterium Species, M. thermoresistibile, M. fortuitum subsp. acetamidolyticum, M. canariasense, M. brisbanense, and M. novocastrense.</title>
        <authorList>
            <person name="Katahira K."/>
            <person name="Ogura Y."/>
            <person name="Gotoh Y."/>
            <person name="Hayashi T."/>
        </authorList>
    </citation>
    <scope>NUCLEOTIDE SEQUENCE [LARGE SCALE GENOMIC DNA]</scope>
    <source>
        <strain evidence="3">JCM15654</strain>
    </source>
</reference>
<dbReference type="STRING" id="146020.RMCB_2721"/>
<evidence type="ECO:0000256" key="1">
    <source>
        <dbReference type="SAM" id="MobiDB-lite"/>
    </source>
</evidence>
<dbReference type="Proteomes" id="UP000069620">
    <property type="component" value="Unassembled WGS sequence"/>
</dbReference>
<name>A0A117I5J5_9MYCO</name>
<organism evidence="2 3">
    <name type="scientific">Mycolicibacterium brisbanense</name>
    <dbReference type="NCBI Taxonomy" id="146020"/>
    <lineage>
        <taxon>Bacteria</taxon>
        <taxon>Bacillati</taxon>
        <taxon>Actinomycetota</taxon>
        <taxon>Actinomycetes</taxon>
        <taxon>Mycobacteriales</taxon>
        <taxon>Mycobacteriaceae</taxon>
        <taxon>Mycolicibacterium</taxon>
    </lineage>
</organism>
<accession>A0A117I5J5</accession>
<reference evidence="3" key="2">
    <citation type="submission" date="2016-02" db="EMBL/GenBank/DDBJ databases">
        <title>Draft genome sequence of five rapidly growing Mycobacterium species.</title>
        <authorList>
            <person name="Katahira K."/>
            <person name="Gotou Y."/>
            <person name="Iida K."/>
            <person name="Ogura Y."/>
            <person name="Hayashi T."/>
        </authorList>
    </citation>
    <scope>NUCLEOTIDE SEQUENCE [LARGE SCALE GENOMIC DNA]</scope>
    <source>
        <strain evidence="3">JCM15654</strain>
    </source>
</reference>